<feature type="chain" id="PRO_5018300295" description="Lipoprotein" evidence="1">
    <location>
        <begin position="23"/>
        <end position="163"/>
    </location>
</feature>
<keyword evidence="1" id="KW-0732">Signal</keyword>
<comment type="caution">
    <text evidence="2">The sequence shown here is derived from an EMBL/GenBank/DDBJ whole genome shotgun (WGS) entry which is preliminary data.</text>
</comment>
<dbReference type="AlphaFoldDB" id="A0A3L0VYS9"/>
<evidence type="ECO:0000313" key="2">
    <source>
        <dbReference type="EMBL" id="MHO04962.1"/>
    </source>
</evidence>
<evidence type="ECO:0008006" key="3">
    <source>
        <dbReference type="Google" id="ProtNLM"/>
    </source>
</evidence>
<name>A0A3L0VYS9_ECOLX</name>
<evidence type="ECO:0000256" key="1">
    <source>
        <dbReference type="SAM" id="SignalP"/>
    </source>
</evidence>
<organism evidence="2">
    <name type="scientific">Escherichia coli</name>
    <dbReference type="NCBI Taxonomy" id="562"/>
    <lineage>
        <taxon>Bacteria</taxon>
        <taxon>Pseudomonadati</taxon>
        <taxon>Pseudomonadota</taxon>
        <taxon>Gammaproteobacteria</taxon>
        <taxon>Enterobacterales</taxon>
        <taxon>Enterobacteriaceae</taxon>
        <taxon>Escherichia</taxon>
    </lineage>
</organism>
<feature type="signal peptide" evidence="1">
    <location>
        <begin position="1"/>
        <end position="22"/>
    </location>
</feature>
<reference evidence="2" key="1">
    <citation type="submission" date="2018-10" db="EMBL/GenBank/DDBJ databases">
        <authorList>
            <consortium name="NARMS: The National Antimicrobial Resistance Monitoring System"/>
        </authorList>
    </citation>
    <scope>NUCLEOTIDE SEQUENCE [LARGE SCALE GENOMIC DNA]</scope>
    <source>
        <strain evidence="2">CVM N17EC0388</strain>
    </source>
</reference>
<gene>
    <name evidence="2" type="ORF">D9F05_11325</name>
</gene>
<proteinExistence type="predicted"/>
<dbReference type="EMBL" id="RNRV01000017">
    <property type="protein sequence ID" value="MHO04962.1"/>
    <property type="molecule type" value="Genomic_DNA"/>
</dbReference>
<dbReference type="PROSITE" id="PS51257">
    <property type="entry name" value="PROKAR_LIPOPROTEIN"/>
    <property type="match status" value="1"/>
</dbReference>
<protein>
    <recommendedName>
        <fullName evidence="3">Lipoprotein</fullName>
    </recommendedName>
</protein>
<accession>A0A3L0VYS9</accession>
<sequence length="163" mass="17970">MKFRAVYLSSLLVLTGCATTPADCDPANRSASLLTKMSCDSSGGYRQKVNDQEQQLQRNQELNALSHQILTDMENRKQRSNTTLAQEQADQQALKASLSQLVSQLKLKVSNQAGLQQQITELEQAEQQFTPSSNDNAAQVAARQKEAAILEAKVKELNQSLGY</sequence>